<dbReference type="InterPro" id="IPR036291">
    <property type="entry name" value="NAD(P)-bd_dom_sf"/>
</dbReference>
<dbReference type="InterPro" id="IPR050425">
    <property type="entry name" value="NAD(P)_dehydrat-like"/>
</dbReference>
<dbReference type="CDD" id="cd05227">
    <property type="entry name" value="AR_SDR_e"/>
    <property type="match status" value="1"/>
</dbReference>
<evidence type="ECO:0000313" key="5">
    <source>
        <dbReference type="Proteomes" id="UP001058860"/>
    </source>
</evidence>
<evidence type="ECO:0000256" key="2">
    <source>
        <dbReference type="ARBA" id="ARBA00023445"/>
    </source>
</evidence>
<dbReference type="SUPFAM" id="SSF51735">
    <property type="entry name" value="NAD(P)-binding Rossmann-fold domains"/>
    <property type="match status" value="1"/>
</dbReference>
<dbReference type="InterPro" id="IPR001509">
    <property type="entry name" value="Epimerase_deHydtase"/>
</dbReference>
<protein>
    <submittedName>
        <fullName evidence="4">Aldehyde reductase</fullName>
    </submittedName>
</protein>
<evidence type="ECO:0000256" key="1">
    <source>
        <dbReference type="ARBA" id="ARBA00023002"/>
    </source>
</evidence>
<gene>
    <name evidence="4" type="ORF">LRS13_10490</name>
</gene>
<proteinExistence type="inferred from homology"/>
<feature type="domain" description="NAD-dependent epimerase/dehydratase" evidence="3">
    <location>
        <begin position="8"/>
        <end position="249"/>
    </location>
</feature>
<dbReference type="Proteomes" id="UP001058860">
    <property type="component" value="Chromosome"/>
</dbReference>
<reference evidence="5" key="1">
    <citation type="submission" date="2021-11" db="EMBL/GenBank/DDBJ databases">
        <title>Cultivation dependent microbiological survey of springs from the worlds oldest radium mine currently devoted to the extraction of radon-saturated water.</title>
        <authorList>
            <person name="Kapinusova G."/>
            <person name="Smrhova T."/>
            <person name="Strejcek M."/>
            <person name="Suman J."/>
            <person name="Jani K."/>
            <person name="Pajer P."/>
            <person name="Uhlik O."/>
        </authorList>
    </citation>
    <scope>NUCLEOTIDE SEQUENCE [LARGE SCALE GENOMIC DNA]</scope>
    <source>
        <strain evidence="5">J379</strain>
    </source>
</reference>
<keyword evidence="1" id="KW-0560">Oxidoreductase</keyword>
<dbReference type="Gene3D" id="3.40.50.720">
    <property type="entry name" value="NAD(P)-binding Rossmann-like Domain"/>
    <property type="match status" value="1"/>
</dbReference>
<accession>A0ABY5PNL5</accession>
<name>A0ABY5PNL5_9ACTN</name>
<dbReference type="PANTHER" id="PTHR10366:SF564">
    <property type="entry name" value="STEROL-4-ALPHA-CARBOXYLATE 3-DEHYDROGENASE, DECARBOXYLATING"/>
    <property type="match status" value="1"/>
</dbReference>
<evidence type="ECO:0000259" key="3">
    <source>
        <dbReference type="Pfam" id="PF01370"/>
    </source>
</evidence>
<dbReference type="EMBL" id="CP088295">
    <property type="protein sequence ID" value="UUY05917.1"/>
    <property type="molecule type" value="Genomic_DNA"/>
</dbReference>
<dbReference type="Pfam" id="PF01370">
    <property type="entry name" value="Epimerase"/>
    <property type="match status" value="1"/>
</dbReference>
<evidence type="ECO:0000313" key="4">
    <source>
        <dbReference type="EMBL" id="UUY05917.1"/>
    </source>
</evidence>
<organism evidence="4 5">
    <name type="scientific">Svornostia abyssi</name>
    <dbReference type="NCBI Taxonomy" id="2898438"/>
    <lineage>
        <taxon>Bacteria</taxon>
        <taxon>Bacillati</taxon>
        <taxon>Actinomycetota</taxon>
        <taxon>Thermoleophilia</taxon>
        <taxon>Solirubrobacterales</taxon>
        <taxon>Baekduiaceae</taxon>
        <taxon>Svornostia</taxon>
    </lineage>
</organism>
<dbReference type="PANTHER" id="PTHR10366">
    <property type="entry name" value="NAD DEPENDENT EPIMERASE/DEHYDRATASE"/>
    <property type="match status" value="1"/>
</dbReference>
<dbReference type="RefSeq" id="WP_353866356.1">
    <property type="nucleotide sequence ID" value="NZ_CP088295.1"/>
</dbReference>
<comment type="similarity">
    <text evidence="2">Belongs to the NAD(P)-dependent epimerase/dehydratase family. Dihydroflavonol-4-reductase subfamily.</text>
</comment>
<keyword evidence="5" id="KW-1185">Reference proteome</keyword>
<sequence length="348" mass="37488">MSPAEGTVLVTGGTGYLGSWCIATLLERGYDVRTTVRNLAREDEVRAALAVAGADDPGDRLTVVAADLTSDDGWAEAVTGCRYVLHVASPFPPAQPKDPDELIVPARDGALRVLRAALDAGVERVVMTSSIAAVRAPEGSRPDRPLDERDWCDGNDTSLTPYVRSKAIAERAAWDFVRAEGAEDRLAVVNPGLIVGPVLSSDFSYSVQLVERLLGGKVPAAPKLGFTYVDVRDVADLHVRAMTSPEAGGERFLATDRFLWTSDTAQILRDRLGDQARKVPTRVAPNFMVRAMGMFDPAIRTIVGDLGQKTEYSSEKARTTLGWTPRPVEDAVEDTARSLLDRGVVAVS</sequence>